<protein>
    <submittedName>
        <fullName evidence="1">Uncharacterized protein</fullName>
    </submittedName>
</protein>
<proteinExistence type="predicted"/>
<dbReference type="AlphaFoldDB" id="A0A6A6U5N3"/>
<dbReference type="Proteomes" id="UP000799302">
    <property type="component" value="Unassembled WGS sequence"/>
</dbReference>
<accession>A0A6A6U5N3</accession>
<dbReference type="EMBL" id="MU004238">
    <property type="protein sequence ID" value="KAF2666747.1"/>
    <property type="molecule type" value="Genomic_DNA"/>
</dbReference>
<gene>
    <name evidence="1" type="ORF">BT63DRAFT_317474</name>
</gene>
<organism evidence="1 2">
    <name type="scientific">Microthyrium microscopicum</name>
    <dbReference type="NCBI Taxonomy" id="703497"/>
    <lineage>
        <taxon>Eukaryota</taxon>
        <taxon>Fungi</taxon>
        <taxon>Dikarya</taxon>
        <taxon>Ascomycota</taxon>
        <taxon>Pezizomycotina</taxon>
        <taxon>Dothideomycetes</taxon>
        <taxon>Dothideomycetes incertae sedis</taxon>
        <taxon>Microthyriales</taxon>
        <taxon>Microthyriaceae</taxon>
        <taxon>Microthyrium</taxon>
    </lineage>
</organism>
<evidence type="ECO:0000313" key="2">
    <source>
        <dbReference type="Proteomes" id="UP000799302"/>
    </source>
</evidence>
<keyword evidence="2" id="KW-1185">Reference proteome</keyword>
<evidence type="ECO:0000313" key="1">
    <source>
        <dbReference type="EMBL" id="KAF2666747.1"/>
    </source>
</evidence>
<sequence>MLKRRIRHYVAFIVTCLCLLICNDPGCRRLAEISRFLFNSGGPSAFWEVLDHRTGWLALWLVQWRMLYVLLKPSDCDSHWDPQEHTSSSSFITCLSIVFQCRSMLLNCFWKDPDPQMVETEALLSRVSSLRPDHCRSR</sequence>
<name>A0A6A6U5N3_9PEZI</name>
<reference evidence="1" key="1">
    <citation type="journal article" date="2020" name="Stud. Mycol.">
        <title>101 Dothideomycetes genomes: a test case for predicting lifestyles and emergence of pathogens.</title>
        <authorList>
            <person name="Haridas S."/>
            <person name="Albert R."/>
            <person name="Binder M."/>
            <person name="Bloem J."/>
            <person name="Labutti K."/>
            <person name="Salamov A."/>
            <person name="Andreopoulos B."/>
            <person name="Baker S."/>
            <person name="Barry K."/>
            <person name="Bills G."/>
            <person name="Bluhm B."/>
            <person name="Cannon C."/>
            <person name="Castanera R."/>
            <person name="Culley D."/>
            <person name="Daum C."/>
            <person name="Ezra D."/>
            <person name="Gonzalez J."/>
            <person name="Henrissat B."/>
            <person name="Kuo A."/>
            <person name="Liang C."/>
            <person name="Lipzen A."/>
            <person name="Lutzoni F."/>
            <person name="Magnuson J."/>
            <person name="Mondo S."/>
            <person name="Nolan M."/>
            <person name="Ohm R."/>
            <person name="Pangilinan J."/>
            <person name="Park H.-J."/>
            <person name="Ramirez L."/>
            <person name="Alfaro M."/>
            <person name="Sun H."/>
            <person name="Tritt A."/>
            <person name="Yoshinaga Y."/>
            <person name="Zwiers L.-H."/>
            <person name="Turgeon B."/>
            <person name="Goodwin S."/>
            <person name="Spatafora J."/>
            <person name="Crous P."/>
            <person name="Grigoriev I."/>
        </authorList>
    </citation>
    <scope>NUCLEOTIDE SEQUENCE</scope>
    <source>
        <strain evidence="1">CBS 115976</strain>
    </source>
</reference>